<dbReference type="EMBL" id="QUQM01000013">
    <property type="protein sequence ID" value="KAA8641382.1"/>
    <property type="molecule type" value="Genomic_DNA"/>
</dbReference>
<proteinExistence type="predicted"/>
<evidence type="ECO:0000313" key="2">
    <source>
        <dbReference type="EMBL" id="KAA8641382.1"/>
    </source>
</evidence>
<gene>
    <name evidence="2" type="ORF">ATNIH1004_001984</name>
</gene>
<organism evidence="2 3">
    <name type="scientific">Aspergillus tanneri</name>
    <dbReference type="NCBI Taxonomy" id="1220188"/>
    <lineage>
        <taxon>Eukaryota</taxon>
        <taxon>Fungi</taxon>
        <taxon>Dikarya</taxon>
        <taxon>Ascomycota</taxon>
        <taxon>Pezizomycotina</taxon>
        <taxon>Eurotiomycetes</taxon>
        <taxon>Eurotiomycetidae</taxon>
        <taxon>Eurotiales</taxon>
        <taxon>Aspergillaceae</taxon>
        <taxon>Aspergillus</taxon>
        <taxon>Aspergillus subgen. Circumdati</taxon>
    </lineage>
</organism>
<sequence>MSFAVERGAAIASVAVVMLLSTDDNPLLQGDSGPPCSLHKTQPSTGGITRPGSWCSTGVLPARFTGAGSGAAAGWALAAPRPALRVIFHAGQVTARSALQVAS</sequence>
<dbReference type="Proteomes" id="UP000324241">
    <property type="component" value="Unassembled WGS sequence"/>
</dbReference>
<name>A0A5M9M2V8_9EURO</name>
<evidence type="ECO:0000313" key="3">
    <source>
        <dbReference type="Proteomes" id="UP000324241"/>
    </source>
</evidence>
<evidence type="ECO:0000256" key="1">
    <source>
        <dbReference type="SAM" id="MobiDB-lite"/>
    </source>
</evidence>
<dbReference type="AlphaFoldDB" id="A0A5M9M2V8"/>
<comment type="caution">
    <text evidence="2">The sequence shown here is derived from an EMBL/GenBank/DDBJ whole genome shotgun (WGS) entry which is preliminary data.</text>
</comment>
<feature type="region of interest" description="Disordered" evidence="1">
    <location>
        <begin position="30"/>
        <end position="52"/>
    </location>
</feature>
<protein>
    <submittedName>
        <fullName evidence="2">Uncharacterized protein</fullName>
    </submittedName>
</protein>
<dbReference type="GeneID" id="54324686"/>
<dbReference type="RefSeq" id="XP_033420744.1">
    <property type="nucleotide sequence ID" value="XM_033566679.1"/>
</dbReference>
<accession>A0A5M9M2V8</accession>
<reference evidence="2 3" key="1">
    <citation type="submission" date="2019-08" db="EMBL/GenBank/DDBJ databases">
        <title>The genome sequence of a newly discovered highly antifungal drug resistant Aspergillus species, Aspergillus tanneri NIH 1004.</title>
        <authorList>
            <person name="Mounaud S."/>
            <person name="Singh I."/>
            <person name="Joardar V."/>
            <person name="Pakala S."/>
            <person name="Pakala S."/>
            <person name="Venepally P."/>
            <person name="Chung J.K."/>
            <person name="Losada L."/>
            <person name="Nierman W.C."/>
        </authorList>
    </citation>
    <scope>NUCLEOTIDE SEQUENCE [LARGE SCALE GENOMIC DNA]</scope>
    <source>
        <strain evidence="2 3">NIH1004</strain>
    </source>
</reference>